<evidence type="ECO:0000259" key="23">
    <source>
        <dbReference type="PROSITE" id="PS50156"/>
    </source>
</evidence>
<evidence type="ECO:0000256" key="4">
    <source>
        <dbReference type="ARBA" id="ARBA00007410"/>
    </source>
</evidence>
<dbReference type="GO" id="GO:0005789">
    <property type="term" value="C:endoplasmic reticulum membrane"/>
    <property type="evidence" value="ECO:0007669"/>
    <property type="project" value="UniProtKB-SubCell"/>
</dbReference>
<evidence type="ECO:0000256" key="3">
    <source>
        <dbReference type="ARBA" id="ARBA00004653"/>
    </source>
</evidence>
<proteinExistence type="inferred from homology"/>
<organism evidence="24 25">
    <name type="scientific">Apiotrichum porosum</name>
    <dbReference type="NCBI Taxonomy" id="105984"/>
    <lineage>
        <taxon>Eukaryota</taxon>
        <taxon>Fungi</taxon>
        <taxon>Dikarya</taxon>
        <taxon>Basidiomycota</taxon>
        <taxon>Agaricomycotina</taxon>
        <taxon>Tremellomycetes</taxon>
        <taxon>Trichosporonales</taxon>
        <taxon>Trichosporonaceae</taxon>
        <taxon>Apiotrichum</taxon>
    </lineage>
</organism>
<dbReference type="Pfam" id="PF12349">
    <property type="entry name" value="Sterol-sensing"/>
    <property type="match status" value="1"/>
</dbReference>
<keyword evidence="14" id="KW-0446">Lipid-binding</keyword>
<comment type="subcellular location">
    <subcellularLocation>
        <location evidence="2">Cytoplasmic vesicle</location>
        <location evidence="2">COPII-coated vesicle membrane</location>
        <topology evidence="2">Multi-pass membrane protein</topology>
    </subcellularLocation>
    <subcellularLocation>
        <location evidence="1">Endoplasmic reticulum membrane</location>
        <topology evidence="1">Multi-pass membrane protein</topology>
    </subcellularLocation>
    <subcellularLocation>
        <location evidence="3">Golgi apparatus membrane</location>
        <topology evidence="3">Multi-pass membrane protein</topology>
    </subcellularLocation>
</comment>
<feature type="transmembrane region" description="Helical" evidence="22">
    <location>
        <begin position="375"/>
        <end position="393"/>
    </location>
</feature>
<keyword evidence="10" id="KW-0256">Endoplasmic reticulum</keyword>
<evidence type="ECO:0000313" key="24">
    <source>
        <dbReference type="EMBL" id="RSH83528.1"/>
    </source>
</evidence>
<feature type="compositionally biased region" description="Basic and acidic residues" evidence="21">
    <location>
        <begin position="1184"/>
        <end position="1193"/>
    </location>
</feature>
<protein>
    <recommendedName>
        <fullName evidence="5">Sterol regulatory element-binding protein cleavage-activating protein</fullName>
    </recommendedName>
</protein>
<evidence type="ECO:0000256" key="6">
    <source>
        <dbReference type="ARBA" id="ARBA00022548"/>
    </source>
</evidence>
<dbReference type="InterPro" id="IPR030225">
    <property type="entry name" value="SCAP"/>
</dbReference>
<evidence type="ECO:0000256" key="14">
    <source>
        <dbReference type="ARBA" id="ARBA00023121"/>
    </source>
</evidence>
<feature type="compositionally biased region" description="Low complexity" evidence="21">
    <location>
        <begin position="1"/>
        <end position="11"/>
    </location>
</feature>
<comment type="similarity">
    <text evidence="4">Belongs to the WD repeat SCAP family.</text>
</comment>
<name>A0A427XXC0_9TREE</name>
<dbReference type="PANTHER" id="PTHR46378">
    <property type="entry name" value="STEROL REGULATORY ELEMENT-BINDING PROTEIN CLEAVAGE-ACTIVATING PROTEIN"/>
    <property type="match status" value="1"/>
</dbReference>
<dbReference type="OrthoDB" id="6510177at2759"/>
<dbReference type="GO" id="GO:0008203">
    <property type="term" value="P:cholesterol metabolic process"/>
    <property type="evidence" value="ECO:0007669"/>
    <property type="project" value="UniProtKB-KW"/>
</dbReference>
<feature type="compositionally biased region" description="Low complexity" evidence="21">
    <location>
        <begin position="57"/>
        <end position="75"/>
    </location>
</feature>
<feature type="repeat" description="WD" evidence="20">
    <location>
        <begin position="787"/>
        <end position="828"/>
    </location>
</feature>
<dbReference type="PROSITE" id="PS50156">
    <property type="entry name" value="SSD"/>
    <property type="match status" value="1"/>
</dbReference>
<dbReference type="InterPro" id="IPR015943">
    <property type="entry name" value="WD40/YVTN_repeat-like_dom_sf"/>
</dbReference>
<dbReference type="InterPro" id="IPR000731">
    <property type="entry name" value="SSD"/>
</dbReference>
<evidence type="ECO:0000313" key="25">
    <source>
        <dbReference type="Proteomes" id="UP000279236"/>
    </source>
</evidence>
<evidence type="ECO:0000256" key="19">
    <source>
        <dbReference type="ARBA" id="ARBA00045958"/>
    </source>
</evidence>
<evidence type="ECO:0000256" key="8">
    <source>
        <dbReference type="ARBA" id="ARBA00022692"/>
    </source>
</evidence>
<dbReference type="PROSITE" id="PS50082">
    <property type="entry name" value="WD_REPEATS_2"/>
    <property type="match status" value="1"/>
</dbReference>
<feature type="region of interest" description="Disordered" evidence="21">
    <location>
        <begin position="1"/>
        <end position="76"/>
    </location>
</feature>
<dbReference type="Proteomes" id="UP000279236">
    <property type="component" value="Unassembled WGS sequence"/>
</dbReference>
<keyword evidence="8 22" id="KW-0812">Transmembrane</keyword>
<dbReference type="STRING" id="105984.A0A427XXC0"/>
<dbReference type="PANTHER" id="PTHR46378:SF1">
    <property type="entry name" value="STEROL REGULATORY ELEMENT-BINDING PROTEIN CLEAVAGE-ACTIVATING PROTEIN"/>
    <property type="match status" value="1"/>
</dbReference>
<keyword evidence="15 22" id="KW-0472">Membrane</keyword>
<evidence type="ECO:0000256" key="7">
    <source>
        <dbReference type="ARBA" id="ARBA00022574"/>
    </source>
</evidence>
<feature type="transmembrane region" description="Helical" evidence="22">
    <location>
        <begin position="595"/>
        <end position="612"/>
    </location>
</feature>
<evidence type="ECO:0000256" key="15">
    <source>
        <dbReference type="ARBA" id="ARBA00023136"/>
    </source>
</evidence>
<evidence type="ECO:0000256" key="16">
    <source>
        <dbReference type="ARBA" id="ARBA00023166"/>
    </source>
</evidence>
<dbReference type="InterPro" id="IPR053958">
    <property type="entry name" value="HMGCR/SNAP/NPC1-like_SSD"/>
</dbReference>
<keyword evidence="18" id="KW-0753">Steroid metabolism</keyword>
<dbReference type="RefSeq" id="XP_028477480.1">
    <property type="nucleotide sequence ID" value="XM_028622588.1"/>
</dbReference>
<keyword evidence="17" id="KW-0325">Glycoprotein</keyword>
<feature type="transmembrane region" description="Helical" evidence="22">
    <location>
        <begin position="484"/>
        <end position="507"/>
    </location>
</feature>
<dbReference type="EMBL" id="RSCE01000004">
    <property type="protein sequence ID" value="RSH83528.1"/>
    <property type="molecule type" value="Genomic_DNA"/>
</dbReference>
<evidence type="ECO:0000256" key="1">
    <source>
        <dbReference type="ARBA" id="ARBA00004477"/>
    </source>
</evidence>
<feature type="compositionally biased region" description="Polar residues" evidence="21">
    <location>
        <begin position="1141"/>
        <end position="1155"/>
    </location>
</feature>
<feature type="compositionally biased region" description="Pro residues" evidence="21">
    <location>
        <begin position="1313"/>
        <end position="1323"/>
    </location>
</feature>
<feature type="transmembrane region" description="Helical" evidence="22">
    <location>
        <begin position="446"/>
        <end position="472"/>
    </location>
</feature>
<keyword evidence="11 22" id="KW-1133">Transmembrane helix</keyword>
<reference evidence="24 25" key="1">
    <citation type="submission" date="2018-11" db="EMBL/GenBank/DDBJ databases">
        <title>Genome sequence of Apiotrichum porosum DSM 27194.</title>
        <authorList>
            <person name="Aliyu H."/>
            <person name="Gorte O."/>
            <person name="Ochsenreither K."/>
        </authorList>
    </citation>
    <scope>NUCLEOTIDE SEQUENCE [LARGE SCALE GENOMIC DNA]</scope>
    <source>
        <strain evidence="24 25">DSM 27194</strain>
    </source>
</reference>
<dbReference type="SMART" id="SM00320">
    <property type="entry name" value="WD40"/>
    <property type="match status" value="2"/>
</dbReference>
<dbReference type="GO" id="GO:0012507">
    <property type="term" value="C:ER to Golgi transport vesicle membrane"/>
    <property type="evidence" value="ECO:0007669"/>
    <property type="project" value="UniProtKB-SubCell"/>
</dbReference>
<evidence type="ECO:0000256" key="21">
    <source>
        <dbReference type="SAM" id="MobiDB-lite"/>
    </source>
</evidence>
<feature type="region of interest" description="Disordered" evidence="21">
    <location>
        <begin position="1426"/>
        <end position="1463"/>
    </location>
</feature>
<feature type="domain" description="SSD" evidence="23">
    <location>
        <begin position="376"/>
        <end position="542"/>
    </location>
</feature>
<evidence type="ECO:0000256" key="5">
    <source>
        <dbReference type="ARBA" id="ARBA00019541"/>
    </source>
</evidence>
<sequence>MSWLGAPTLPTGAGGATGTATLRHRTRTAAASVENGASSSTTLPAPARPRGRRRSKNAPSAHASSSANSGSPHNAYAKGARGVVQAAFRQFGEHCARNQIRTLIIDCLVMTNLFYPSFAMFLERRFDQPMAGPALAPVPGDAESIAKSRGALSFFTTPLSQTFFPPPPPLLPNVEWGPWWASEAGADASWVPVSTAGPSSDLSVELLRVAWADVGDVLDGEHDMEWTPRDDQIVAAVRSLAEGWEKDGPAGARCVRHLADHDGVAVPAGPCYLLTPHESSIPGTTALSELWYPTDGDSAVTSQEVYHGLIVPFHKPSNSSAFASAWRSSLADALAPLGAEVFTETYTGGKNVQCSTLVSFSSSPRPRPPVVVSSTPPYFVLVGYAVLFTALLMQLSSASKVHSRFGLAFTGIVQLCCSGVMSFSILSLCGWNGWGLSKNEAILPTYALPFVVVVVGAENMSAMTKAVFAVPFTYSVPVRIGIGLSKVGTTIALTSLIDLTLLGLVWLCVHLPPVREFCVFAAVVIFTDWFMLNTFFLTVLSIDAQRLELADVLSSNGALASNEAKRREEDEARHRRTKSTRFSWRSVLRARTVKSGSLILLLVSLGVLYYYTERGRTSFTTPATFYGYTPTSTSSLAPSARPTMFATTGTDLSSLSVSEALWRSINPQGLGSVRMTMLPSSIVVLPRLGHSLLPADLHNLLVPRTRWMPRLDPIWYYIKVGLAPQLLTCVVLYCVLAYLLKDSELLAAQRNRLGRGREANASDEETDTEVRPRRTTLTLSAGVSMLPASHESDVDVLASSSDGKLAVSVGVDNSVCFWRFTDDERVSGTREMVSTEFIPAGDPIVGAAVSGDRHCIAVATRGGVVQLWSTPDDRKTEVLGPVSVGCGDDRVTAIAFDDSPSGVDDPFTASPVGRERPQGRPTLLVALGNGAIRAIGVGNRVIDIAPPASADASCRVDLLASDAGPIAIVGGPDRTTMWRKEHGEWSSTPLLSTCESTDRVLAVACGLVDWQRPTDIVVVGRRSGRIEVFDADGEPMAAVFGQVGEPVRDIAVAAPSVTRCSTCDSKTSDGFFVISSTGTNVYVDRVVPRGADSFCRCPPLPRRASAIEDTRSSQLSQLGVASAVSLRGSPLVLPPSPARARSTSGGLSGTASHGTSPVKASALAPPASNGEFPLSSHGARRLSGWRDADDARRPPSPLDRQGSSYTALSTLSMATADDSGNPSPGTRMPWADADVVPLGAVVATDGGWAVLGNDLVGVRRAGAGIDDSQWEFWAVDLAAPWNGTSLLVDNANLDVLERRARAGTSPRHGTHLPLPPGTPPPPSADGEMPMRARRAERILSLNGRASFPSSVGSFSVATHPPLGYVAVRPFSAAGPRAVLAGFGNRVGVITLPAAPQRTRQSTTAHNLLPRQTPAFNFSLSTPRVVTPRRQQFPSAPPPPRRADGNGVIGSPGVALSVSPNKNQ</sequence>
<keyword evidence="6" id="KW-0153">Cholesterol metabolism</keyword>
<evidence type="ECO:0000256" key="18">
    <source>
        <dbReference type="ARBA" id="ARBA00023221"/>
    </source>
</evidence>
<dbReference type="InterPro" id="IPR036322">
    <property type="entry name" value="WD40_repeat_dom_sf"/>
</dbReference>
<evidence type="ECO:0000256" key="10">
    <source>
        <dbReference type="ARBA" id="ARBA00022824"/>
    </source>
</evidence>
<comment type="caution">
    <text evidence="24">The sequence shown here is derived from an EMBL/GenBank/DDBJ whole genome shotgun (WGS) entry which is preliminary data.</text>
</comment>
<keyword evidence="9" id="KW-0677">Repeat</keyword>
<keyword evidence="12" id="KW-0333">Golgi apparatus</keyword>
<feature type="region of interest" description="Disordered" evidence="21">
    <location>
        <begin position="1129"/>
        <end position="1207"/>
    </location>
</feature>
<gene>
    <name evidence="24" type="ORF">EHS24_007215</name>
</gene>
<comment type="function">
    <text evidence="19">Escort protein required for cholesterol as well as lipid homeostasis. Regulates export of the SCAP-SREBP complex from the endoplasmic reticulum to the Golgi upon low cholesterol, thereby regulating the processing of sterol regulatory element-binding proteins (SREBPs) SREBF1/SREBP1 and SREBF2/SREBP2. At high sterol concentrations, formation of a ternary complex with INSIG (INSIG1 or INSIG2) leads to mask the ER export signal in SCAP, promoting retention of the complex in the endoplasmic reticulum. Low sterol concentrations trigger release of INSIG, a conformational change in the SSD domain of SCAP, unmasking of the ER export signal, promoting recruitment into COPII-coated vesicles and transport of the SCAP-SREBP to the Golgi: in the Golgi, SREBPs are then processed, releasing the transcription factor fragment of SREBPs from the membrane, its import into the nucleus and up-regulation of LDLR, INSIG1 and the mevalonate pathway. Binds cholesterol via its SSD domain.</text>
</comment>
<dbReference type="GeneID" id="39591758"/>
<evidence type="ECO:0000256" key="9">
    <source>
        <dbReference type="ARBA" id="ARBA00022737"/>
    </source>
</evidence>
<dbReference type="GO" id="GO:0032936">
    <property type="term" value="C:SREBP-SCAP complex"/>
    <property type="evidence" value="ECO:0007669"/>
    <property type="project" value="TreeGrafter"/>
</dbReference>
<feature type="transmembrane region" description="Helical" evidence="22">
    <location>
        <begin position="714"/>
        <end position="740"/>
    </location>
</feature>
<keyword evidence="25" id="KW-1185">Reference proteome</keyword>
<dbReference type="GO" id="GO:0000139">
    <property type="term" value="C:Golgi membrane"/>
    <property type="evidence" value="ECO:0007669"/>
    <property type="project" value="UniProtKB-SubCell"/>
</dbReference>
<evidence type="ECO:0000256" key="17">
    <source>
        <dbReference type="ARBA" id="ARBA00023180"/>
    </source>
</evidence>
<dbReference type="GO" id="GO:0045540">
    <property type="term" value="P:regulation of cholesterol biosynthetic process"/>
    <property type="evidence" value="ECO:0007669"/>
    <property type="project" value="TreeGrafter"/>
</dbReference>
<accession>A0A427XXC0</accession>
<feature type="transmembrane region" description="Helical" evidence="22">
    <location>
        <begin position="405"/>
        <end position="426"/>
    </location>
</feature>
<evidence type="ECO:0000256" key="12">
    <source>
        <dbReference type="ARBA" id="ARBA00023034"/>
    </source>
</evidence>
<dbReference type="InterPro" id="IPR001680">
    <property type="entry name" value="WD40_rpt"/>
</dbReference>
<feature type="transmembrane region" description="Helical" evidence="22">
    <location>
        <begin position="519"/>
        <end position="540"/>
    </location>
</feature>
<keyword evidence="7 20" id="KW-0853">WD repeat</keyword>
<evidence type="ECO:0000256" key="13">
    <source>
        <dbReference type="ARBA" id="ARBA00023098"/>
    </source>
</evidence>
<feature type="region of interest" description="Disordered" evidence="21">
    <location>
        <begin position="1302"/>
        <end position="1328"/>
    </location>
</feature>
<dbReference type="SUPFAM" id="SSF50978">
    <property type="entry name" value="WD40 repeat-like"/>
    <property type="match status" value="1"/>
</dbReference>
<evidence type="ECO:0000256" key="20">
    <source>
        <dbReference type="PROSITE-ProRule" id="PRU00221"/>
    </source>
</evidence>
<keyword evidence="13" id="KW-0443">Lipid metabolism</keyword>
<evidence type="ECO:0000256" key="11">
    <source>
        <dbReference type="ARBA" id="ARBA00022989"/>
    </source>
</evidence>
<keyword evidence="16" id="KW-1207">Sterol metabolism</keyword>
<evidence type="ECO:0000256" key="2">
    <source>
        <dbReference type="ARBA" id="ARBA00004557"/>
    </source>
</evidence>
<evidence type="ECO:0000256" key="22">
    <source>
        <dbReference type="SAM" id="Phobius"/>
    </source>
</evidence>
<dbReference type="GO" id="GO:0032934">
    <property type="term" value="F:sterol binding"/>
    <property type="evidence" value="ECO:0007669"/>
    <property type="project" value="InterPro"/>
</dbReference>
<dbReference type="Gene3D" id="2.130.10.10">
    <property type="entry name" value="YVTN repeat-like/Quinoprotein amine dehydrogenase"/>
    <property type="match status" value="1"/>
</dbReference>
<dbReference type="GO" id="GO:0032933">
    <property type="term" value="P:SREBP signaling pathway"/>
    <property type="evidence" value="ECO:0007669"/>
    <property type="project" value="InterPro"/>
</dbReference>